<evidence type="ECO:0000256" key="2">
    <source>
        <dbReference type="ARBA" id="ARBA00022448"/>
    </source>
</evidence>
<dbReference type="OrthoDB" id="9801799at2"/>
<dbReference type="Gene3D" id="3.10.105.10">
    <property type="entry name" value="Dipeptide-binding Protein, Domain 3"/>
    <property type="match status" value="1"/>
</dbReference>
<dbReference type="GO" id="GO:0043190">
    <property type="term" value="C:ATP-binding cassette (ABC) transporter complex"/>
    <property type="evidence" value="ECO:0007669"/>
    <property type="project" value="InterPro"/>
</dbReference>
<dbReference type="InterPro" id="IPR039424">
    <property type="entry name" value="SBP_5"/>
</dbReference>
<keyword evidence="6" id="KW-1185">Reference proteome</keyword>
<proteinExistence type="inferred from homology"/>
<dbReference type="PROSITE" id="PS01040">
    <property type="entry name" value="SBP_BACTERIAL_5"/>
    <property type="match status" value="1"/>
</dbReference>
<comment type="similarity">
    <text evidence="1">Belongs to the bacterial solute-binding protein 5 family.</text>
</comment>
<dbReference type="InterPro" id="IPR000914">
    <property type="entry name" value="SBP_5_dom"/>
</dbReference>
<protein>
    <submittedName>
        <fullName evidence="5">ABC transporter substrate-binding protein</fullName>
    </submittedName>
</protein>
<dbReference type="PANTHER" id="PTHR30290:SF9">
    <property type="entry name" value="OLIGOPEPTIDE-BINDING PROTEIN APPA"/>
    <property type="match status" value="1"/>
</dbReference>
<dbReference type="InterPro" id="IPR030678">
    <property type="entry name" value="Peptide/Ni-bd"/>
</dbReference>
<dbReference type="SUPFAM" id="SSF53850">
    <property type="entry name" value="Periplasmic binding protein-like II"/>
    <property type="match status" value="1"/>
</dbReference>
<evidence type="ECO:0000259" key="4">
    <source>
        <dbReference type="Pfam" id="PF00496"/>
    </source>
</evidence>
<dbReference type="InterPro" id="IPR023765">
    <property type="entry name" value="SBP_5_CS"/>
</dbReference>
<keyword evidence="3" id="KW-0732">Signal</keyword>
<dbReference type="GO" id="GO:1904680">
    <property type="term" value="F:peptide transmembrane transporter activity"/>
    <property type="evidence" value="ECO:0007669"/>
    <property type="project" value="TreeGrafter"/>
</dbReference>
<dbReference type="PANTHER" id="PTHR30290">
    <property type="entry name" value="PERIPLASMIC BINDING COMPONENT OF ABC TRANSPORTER"/>
    <property type="match status" value="1"/>
</dbReference>
<evidence type="ECO:0000313" key="5">
    <source>
        <dbReference type="EMBL" id="OZI37126.1"/>
    </source>
</evidence>
<dbReference type="Pfam" id="PF00496">
    <property type="entry name" value="SBP_bac_5"/>
    <property type="match status" value="1"/>
</dbReference>
<dbReference type="GO" id="GO:0015833">
    <property type="term" value="P:peptide transport"/>
    <property type="evidence" value="ECO:0007669"/>
    <property type="project" value="TreeGrafter"/>
</dbReference>
<name>A0A261SIB1_9BORD</name>
<organism evidence="5 6">
    <name type="scientific">Bordetella genomosp. 10</name>
    <dbReference type="NCBI Taxonomy" id="1416804"/>
    <lineage>
        <taxon>Bacteria</taxon>
        <taxon>Pseudomonadati</taxon>
        <taxon>Pseudomonadota</taxon>
        <taxon>Betaproteobacteria</taxon>
        <taxon>Burkholderiales</taxon>
        <taxon>Alcaligenaceae</taxon>
        <taxon>Bordetella</taxon>
    </lineage>
</organism>
<evidence type="ECO:0000313" key="6">
    <source>
        <dbReference type="Proteomes" id="UP000216020"/>
    </source>
</evidence>
<evidence type="ECO:0000256" key="3">
    <source>
        <dbReference type="ARBA" id="ARBA00022729"/>
    </source>
</evidence>
<dbReference type="PIRSF" id="PIRSF002741">
    <property type="entry name" value="MppA"/>
    <property type="match status" value="1"/>
</dbReference>
<dbReference type="AlphaFoldDB" id="A0A261SIB1"/>
<dbReference type="GO" id="GO:0030288">
    <property type="term" value="C:outer membrane-bounded periplasmic space"/>
    <property type="evidence" value="ECO:0007669"/>
    <property type="project" value="UniProtKB-ARBA"/>
</dbReference>
<accession>A0A261SIB1</accession>
<dbReference type="PROSITE" id="PS51318">
    <property type="entry name" value="TAT"/>
    <property type="match status" value="1"/>
</dbReference>
<dbReference type="InterPro" id="IPR006311">
    <property type="entry name" value="TAT_signal"/>
</dbReference>
<dbReference type="EMBL" id="NEVM01000001">
    <property type="protein sequence ID" value="OZI37126.1"/>
    <property type="molecule type" value="Genomic_DNA"/>
</dbReference>
<dbReference type="Gene3D" id="3.40.190.10">
    <property type="entry name" value="Periplasmic binding protein-like II"/>
    <property type="match status" value="1"/>
</dbReference>
<dbReference type="Proteomes" id="UP000216020">
    <property type="component" value="Unassembled WGS sequence"/>
</dbReference>
<reference evidence="6" key="1">
    <citation type="submission" date="2017-05" db="EMBL/GenBank/DDBJ databases">
        <title>Complete and WGS of Bordetella genogroups.</title>
        <authorList>
            <person name="Spilker T."/>
            <person name="Lipuma J."/>
        </authorList>
    </citation>
    <scope>NUCLEOTIDE SEQUENCE [LARGE SCALE GENOMIC DNA]</scope>
    <source>
        <strain evidence="6">AU16122</strain>
    </source>
</reference>
<evidence type="ECO:0000256" key="1">
    <source>
        <dbReference type="ARBA" id="ARBA00005695"/>
    </source>
</evidence>
<dbReference type="RefSeq" id="WP_094851233.1">
    <property type="nucleotide sequence ID" value="NZ_NEVM01000001.1"/>
</dbReference>
<sequence length="545" mass="61224">MSKPENAADVSRRRLLQAAIFSPLIANTPSFAQTASADAKPVRGGTLIAAIFPPPNTLNVTFNNQYANSAVSANIFDGLLTYDDDQNPQPVLATSWDTSSDGLAITLKLREGVKWHDGHPFTSADVRYSILEVLKKVHPRARITFSAVRDVETPDAHTAILRLSRPAPVILNTLNAVEAQIIPQHLYEGTDVRTNPHNGKPIGTGPFRFKDWKKGQYVELERNPDYWDPDRPYLDRVIFRDIPDPASRAAALETGDILYLPFAGVPFSDVERLRKNKNLVLDQRGYSYNAQIYYLMFNLKRPITGNLKVRQAFAHAVDKQGLIDTVWYGLSARSDGPIPKSLKRYYTKDKPEYAYDPALAEKLLDEAGYPRKSNGIRFSLQLDLSPSAPAFVQAGEYLRQNFSKVGIEIRPVSSEAPSYVKKIWTNYDYDIIINGFSTLFDPEMGLTRLYWSKAVSRGVPYISATGYASADMDRTIEAYQRELDPAKRIKLFGDVQRLAMQDLPLLPLMDAPFYTLYNRRVHGLDFDPDGARSSLKNVWISPTPA</sequence>
<comment type="caution">
    <text evidence="5">The sequence shown here is derived from an EMBL/GenBank/DDBJ whole genome shotgun (WGS) entry which is preliminary data.</text>
</comment>
<dbReference type="CDD" id="cd08517">
    <property type="entry name" value="PBP2_NikA_DppA_OppA_like_13"/>
    <property type="match status" value="1"/>
</dbReference>
<feature type="domain" description="Solute-binding protein family 5" evidence="4">
    <location>
        <begin position="88"/>
        <end position="453"/>
    </location>
</feature>
<gene>
    <name evidence="5" type="ORF">CAL29_01465</name>
</gene>
<keyword evidence="2" id="KW-0813">Transport</keyword>
<dbReference type="Gene3D" id="3.90.76.10">
    <property type="entry name" value="Dipeptide-binding Protein, Domain 1"/>
    <property type="match status" value="1"/>
</dbReference>